<keyword evidence="2" id="KW-1185">Reference proteome</keyword>
<accession>A0A6G8MXP7</accession>
<gene>
    <name evidence="1" type="primary">ck297</name>
</gene>
<proteinExistence type="predicted"/>
<dbReference type="EMBL" id="MN873693">
    <property type="protein sequence ID" value="QIN54422.1"/>
    <property type="molecule type" value="Genomic_DNA"/>
</dbReference>
<dbReference type="Proteomes" id="UP001224087">
    <property type="component" value="Segment"/>
</dbReference>
<evidence type="ECO:0000313" key="1">
    <source>
        <dbReference type="EMBL" id="QIN54422.1"/>
    </source>
</evidence>
<organism evidence="1 2">
    <name type="scientific">Cedratvirus kamchatka</name>
    <dbReference type="NCBI Taxonomy" id="2716914"/>
    <lineage>
        <taxon>Viruses</taxon>
        <taxon>Pithoviruses</taxon>
        <taxon>Orthocedratvirinae</taxon>
        <taxon>Alphacedratvirus</taxon>
        <taxon>Alphacedratvirus rossiense</taxon>
    </lineage>
</organism>
<evidence type="ECO:0000313" key="2">
    <source>
        <dbReference type="Proteomes" id="UP001224087"/>
    </source>
</evidence>
<protein>
    <submittedName>
        <fullName evidence="1">Uncharacterized protein</fullName>
    </submittedName>
</protein>
<sequence length="74" mass="9122">MEELPYRYASSGDYRECRRLYSDINYFRKNAPQPEPDQENALSEVYRFVDIAKNESIQKYIFRRINLMKCRERF</sequence>
<name>A0A6G8MXP7_9VIRU</name>
<reference evidence="1" key="1">
    <citation type="submission" date="2019-12" db="EMBL/GenBank/DDBJ databases">
        <title>The DNA Methylation Landscape of Giant Viruses.</title>
        <authorList>
            <person name="Jeudy S."/>
            <person name="Rigou S."/>
            <person name="Alempic J.-M."/>
            <person name="Claverie J.-M."/>
            <person name="Abergel C."/>
            <person name="Legendre M."/>
        </authorList>
    </citation>
    <scope>NUCLEOTIDE SEQUENCE</scope>
    <source>
        <strain evidence="1">P4</strain>
    </source>
</reference>